<dbReference type="Pfam" id="PF07734">
    <property type="entry name" value="FBA_1"/>
    <property type="match status" value="1"/>
</dbReference>
<dbReference type="InterPro" id="IPR006527">
    <property type="entry name" value="F-box-assoc_dom_typ1"/>
</dbReference>
<evidence type="ECO:0000313" key="4">
    <source>
        <dbReference type="Proteomes" id="UP000822688"/>
    </source>
</evidence>
<dbReference type="Pfam" id="PF00646">
    <property type="entry name" value="F-box"/>
    <property type="match status" value="1"/>
</dbReference>
<dbReference type="Gene3D" id="2.120.10.80">
    <property type="entry name" value="Kelch-type beta propeller"/>
    <property type="match status" value="1"/>
</dbReference>
<accession>A0A8T0H9S4</accession>
<dbReference type="InterPro" id="IPR015915">
    <property type="entry name" value="Kelch-typ_b-propeller"/>
</dbReference>
<gene>
    <name evidence="3" type="ORF">KC19_7G109500</name>
</gene>
<dbReference type="NCBIfam" id="TIGR01640">
    <property type="entry name" value="F_box_assoc_1"/>
    <property type="match status" value="1"/>
</dbReference>
<dbReference type="AlphaFoldDB" id="A0A8T0H9S4"/>
<dbReference type="InterPro" id="IPR017451">
    <property type="entry name" value="F-box-assoc_interact_dom"/>
</dbReference>
<feature type="region of interest" description="Disordered" evidence="1">
    <location>
        <begin position="1"/>
        <end position="28"/>
    </location>
</feature>
<dbReference type="EMBL" id="CM026428">
    <property type="protein sequence ID" value="KAG0567094.1"/>
    <property type="molecule type" value="Genomic_DNA"/>
</dbReference>
<keyword evidence="4" id="KW-1185">Reference proteome</keyword>
<dbReference type="Proteomes" id="UP000822688">
    <property type="component" value="Chromosome 7"/>
</dbReference>
<dbReference type="PROSITE" id="PS50181">
    <property type="entry name" value="FBOX"/>
    <property type="match status" value="1"/>
</dbReference>
<evidence type="ECO:0000256" key="1">
    <source>
        <dbReference type="SAM" id="MobiDB-lite"/>
    </source>
</evidence>
<dbReference type="PANTHER" id="PTHR31672:SF2">
    <property type="entry name" value="F-BOX DOMAIN-CONTAINING PROTEIN"/>
    <property type="match status" value="1"/>
</dbReference>
<protein>
    <recommendedName>
        <fullName evidence="2">F-box domain-containing protein</fullName>
    </recommendedName>
</protein>
<name>A0A8T0H9S4_CERPU</name>
<reference evidence="3" key="1">
    <citation type="submission" date="2020-06" db="EMBL/GenBank/DDBJ databases">
        <title>WGS assembly of Ceratodon purpureus strain R40.</title>
        <authorList>
            <person name="Carey S.B."/>
            <person name="Jenkins J."/>
            <person name="Shu S."/>
            <person name="Lovell J.T."/>
            <person name="Sreedasyam A."/>
            <person name="Maumus F."/>
            <person name="Tiley G.P."/>
            <person name="Fernandez-Pozo N."/>
            <person name="Barry K."/>
            <person name="Chen C."/>
            <person name="Wang M."/>
            <person name="Lipzen A."/>
            <person name="Daum C."/>
            <person name="Saski C.A."/>
            <person name="Payton A.C."/>
            <person name="Mcbreen J.C."/>
            <person name="Conrad R.E."/>
            <person name="Kollar L.M."/>
            <person name="Olsson S."/>
            <person name="Huttunen S."/>
            <person name="Landis J.B."/>
            <person name="Wickett N.J."/>
            <person name="Johnson M.G."/>
            <person name="Rensing S.A."/>
            <person name="Grimwood J."/>
            <person name="Schmutz J."/>
            <person name="Mcdaniel S.F."/>
        </authorList>
    </citation>
    <scope>NUCLEOTIDE SEQUENCE</scope>
    <source>
        <strain evidence="3">R40</strain>
    </source>
</reference>
<evidence type="ECO:0000259" key="2">
    <source>
        <dbReference type="PROSITE" id="PS50181"/>
    </source>
</evidence>
<proteinExistence type="predicted"/>
<comment type="caution">
    <text evidence="3">The sequence shown here is derived from an EMBL/GenBank/DDBJ whole genome shotgun (WGS) entry which is preliminary data.</text>
</comment>
<organism evidence="3 4">
    <name type="scientific">Ceratodon purpureus</name>
    <name type="common">Fire moss</name>
    <name type="synonym">Dicranum purpureum</name>
    <dbReference type="NCBI Taxonomy" id="3225"/>
    <lineage>
        <taxon>Eukaryota</taxon>
        <taxon>Viridiplantae</taxon>
        <taxon>Streptophyta</taxon>
        <taxon>Embryophyta</taxon>
        <taxon>Bryophyta</taxon>
        <taxon>Bryophytina</taxon>
        <taxon>Bryopsida</taxon>
        <taxon>Dicranidae</taxon>
        <taxon>Pseudoditrichales</taxon>
        <taxon>Ditrichaceae</taxon>
        <taxon>Ceratodon</taxon>
    </lineage>
</organism>
<dbReference type="SUPFAM" id="SSF117281">
    <property type="entry name" value="Kelch motif"/>
    <property type="match status" value="1"/>
</dbReference>
<dbReference type="InterPro" id="IPR050796">
    <property type="entry name" value="SCF_F-box_component"/>
</dbReference>
<dbReference type="InterPro" id="IPR001810">
    <property type="entry name" value="F-box_dom"/>
</dbReference>
<evidence type="ECO:0000313" key="3">
    <source>
        <dbReference type="EMBL" id="KAG0567094.1"/>
    </source>
</evidence>
<dbReference type="PANTHER" id="PTHR31672">
    <property type="entry name" value="BNACNNG10540D PROTEIN"/>
    <property type="match status" value="1"/>
</dbReference>
<feature type="domain" description="F-box" evidence="2">
    <location>
        <begin position="62"/>
        <end position="110"/>
    </location>
</feature>
<sequence>MAPGSLRTYAGNRQPDPKNLNPPHSQQSVLDIPKSTIKCFGKLTTSESCNPTGDCEVADLQLQSWTSFPVDIRNSILAKLDYLDLFRAKTQSKVFKDLIDSKDFHGWRGKVREGLLTALYFFVRNGIWYCEGYDLITKAWMRLPPFTNLPQLDPDSFKDHSICAAGCLICANVGKAQERLVVFNPLTGKQRELPHLTNRRFPVLLHMIVDAKEESYKVIVAGSSRLGEEHLSKTTEVYDSSTNLWKVTEELPGPLFALNEHQTGAYINGILYCIAFLEGDRGKGLLGYSVAEEKWLPECTHPLPYSTSSNIVHLLESNGELYLFSEIEQERRVEHRIDVFDQTLGEWRHVMTETRVGNPGLQTYPEYTCVPFGDGKLCVYNTIEHNGVVYDVTDGQRCGTLAPPARSGCGDMGFFSLNPLAFLFGPSFKGVEP</sequence>